<reference evidence="7" key="1">
    <citation type="submission" date="2025-08" db="UniProtKB">
        <authorList>
            <consortium name="Ensembl"/>
        </authorList>
    </citation>
    <scope>IDENTIFICATION</scope>
</reference>
<dbReference type="GO" id="GO:0005509">
    <property type="term" value="F:calcium ion binding"/>
    <property type="evidence" value="ECO:0007669"/>
    <property type="project" value="InterPro"/>
</dbReference>
<evidence type="ECO:0000256" key="2">
    <source>
        <dbReference type="ARBA" id="ARBA00022737"/>
    </source>
</evidence>
<evidence type="ECO:0000256" key="4">
    <source>
        <dbReference type="ARBA" id="ARBA00023216"/>
    </source>
</evidence>
<dbReference type="FunFam" id="1.10.220.10:FF:000007">
    <property type="entry name" value="Annexin"/>
    <property type="match status" value="1"/>
</dbReference>
<keyword evidence="5 6" id="KW-0111">Calcium/phospholipid-binding</keyword>
<dbReference type="GO" id="GO:0071385">
    <property type="term" value="P:cellular response to glucocorticoid stimulus"/>
    <property type="evidence" value="ECO:0007669"/>
    <property type="project" value="TreeGrafter"/>
</dbReference>
<dbReference type="GO" id="GO:0005634">
    <property type="term" value="C:nucleus"/>
    <property type="evidence" value="ECO:0007669"/>
    <property type="project" value="TreeGrafter"/>
</dbReference>
<dbReference type="GeneTree" id="ENSGT00940000155221"/>
<dbReference type="SUPFAM" id="SSF47874">
    <property type="entry name" value="Annexin"/>
    <property type="match status" value="1"/>
</dbReference>
<dbReference type="InterPro" id="IPR037104">
    <property type="entry name" value="Annexin_sf"/>
</dbReference>
<evidence type="ECO:0000256" key="1">
    <source>
        <dbReference type="ARBA" id="ARBA00007831"/>
    </source>
</evidence>
<dbReference type="GO" id="GO:0012506">
    <property type="term" value="C:vesicle membrane"/>
    <property type="evidence" value="ECO:0007669"/>
    <property type="project" value="TreeGrafter"/>
</dbReference>
<dbReference type="Gene3D" id="1.10.220.10">
    <property type="entry name" value="Annexin"/>
    <property type="match status" value="4"/>
</dbReference>
<dbReference type="FunFam" id="1.10.220.10:FF:000002">
    <property type="entry name" value="Annexin"/>
    <property type="match status" value="1"/>
</dbReference>
<evidence type="ECO:0000256" key="6">
    <source>
        <dbReference type="RuleBase" id="RU003540"/>
    </source>
</evidence>
<dbReference type="OrthoDB" id="37886at2759"/>
<dbReference type="Proteomes" id="UP000694565">
    <property type="component" value="Unplaced"/>
</dbReference>
<dbReference type="FunFam" id="1.10.220.10:FF:000003">
    <property type="entry name" value="Annexin"/>
    <property type="match status" value="1"/>
</dbReference>
<keyword evidence="4 6" id="KW-0041">Annexin</keyword>
<dbReference type="PANTHER" id="PTHR10502">
    <property type="entry name" value="ANNEXIN"/>
    <property type="match status" value="1"/>
</dbReference>
<proteinExistence type="inferred from homology"/>
<dbReference type="GO" id="GO:0005886">
    <property type="term" value="C:plasma membrane"/>
    <property type="evidence" value="ECO:0007669"/>
    <property type="project" value="TreeGrafter"/>
</dbReference>
<protein>
    <recommendedName>
        <fullName evidence="6">Annexin</fullName>
    </recommendedName>
</protein>
<dbReference type="SMART" id="SM00335">
    <property type="entry name" value="ANX"/>
    <property type="match status" value="4"/>
</dbReference>
<dbReference type="RefSeq" id="XP_034402643.1">
    <property type="nucleotide sequence ID" value="XM_034546752.1"/>
</dbReference>
<dbReference type="InterPro" id="IPR018502">
    <property type="entry name" value="Annexin_repeat"/>
</dbReference>
<dbReference type="RefSeq" id="XP_034402642.1">
    <property type="nucleotide sequence ID" value="XM_034546751.1"/>
</dbReference>
<dbReference type="InterPro" id="IPR001464">
    <property type="entry name" value="Annexin"/>
</dbReference>
<name>A0A8C3AU40_CYCLU</name>
<dbReference type="GO" id="GO:0005544">
    <property type="term" value="F:calcium-dependent phospholipid binding"/>
    <property type="evidence" value="ECO:0007669"/>
    <property type="project" value="UniProtKB-KW"/>
</dbReference>
<keyword evidence="2 6" id="KW-0677">Repeat</keyword>
<keyword evidence="8" id="KW-1185">Reference proteome</keyword>
<organism evidence="7 8">
    <name type="scientific">Cyclopterus lumpus</name>
    <name type="common">Lumpsucker</name>
    <dbReference type="NCBI Taxonomy" id="8103"/>
    <lineage>
        <taxon>Eukaryota</taxon>
        <taxon>Metazoa</taxon>
        <taxon>Chordata</taxon>
        <taxon>Craniata</taxon>
        <taxon>Vertebrata</taxon>
        <taxon>Euteleostomi</taxon>
        <taxon>Actinopterygii</taxon>
        <taxon>Neopterygii</taxon>
        <taxon>Teleostei</taxon>
        <taxon>Neoteleostei</taxon>
        <taxon>Acanthomorphata</taxon>
        <taxon>Eupercaria</taxon>
        <taxon>Perciformes</taxon>
        <taxon>Cottioidei</taxon>
        <taxon>Cottales</taxon>
        <taxon>Cyclopteridae</taxon>
        <taxon>Cyclopterus</taxon>
    </lineage>
</organism>
<dbReference type="GO" id="GO:0005737">
    <property type="term" value="C:cytoplasm"/>
    <property type="evidence" value="ECO:0007669"/>
    <property type="project" value="TreeGrafter"/>
</dbReference>
<evidence type="ECO:0000256" key="3">
    <source>
        <dbReference type="ARBA" id="ARBA00022837"/>
    </source>
</evidence>
<accession>A0A8C3AU40</accession>
<dbReference type="GO" id="GO:0001786">
    <property type="term" value="F:phosphatidylserine binding"/>
    <property type="evidence" value="ECO:0007669"/>
    <property type="project" value="TreeGrafter"/>
</dbReference>
<sequence>MSFFKKFFNDVIRKKDPVDDTVKVKGQPKPKFYGTVAPYPNFSASQDAVTFQSAIESKEVDEDVIIAILVKRSNEQRQKIKVVYEASTGKRLDKALKSVLRSDLEDISLALLMDSVHYDAYLLRKATKGFGTNEDILVEILATRSNQEIREIKMVFQEEYQSELEEVIRDETSGDFTSALLAMLKANKDESKEIDNNQARKDAEILFEAGENTKGINVSTFIDILTTRNALQLAKTFQHYASVSDVTLPKALDMELKGDIEDCLVDIVKCSWNTPAFFAEKLHLAMKGHGTCDDTLIRVLVSRSEVDLKKIVQEYRAMYDVSLQDDILKDTKGHYEAILLGLCGPH</sequence>
<dbReference type="PANTHER" id="PTHR10502:SF237">
    <property type="entry name" value="ANNEXIN"/>
    <property type="match status" value="1"/>
</dbReference>
<reference evidence="7" key="2">
    <citation type="submission" date="2025-09" db="UniProtKB">
        <authorList>
            <consortium name="Ensembl"/>
        </authorList>
    </citation>
    <scope>IDENTIFICATION</scope>
</reference>
<comment type="domain">
    <text evidence="6">A pair of annexin repeats may form one binding site for calcium and phospholipid.</text>
</comment>
<comment type="similarity">
    <text evidence="1 6">Belongs to the annexin family.</text>
</comment>
<dbReference type="InterPro" id="IPR018252">
    <property type="entry name" value="Annexin_repeat_CS"/>
</dbReference>
<dbReference type="Pfam" id="PF00191">
    <property type="entry name" value="Annexin"/>
    <property type="match status" value="4"/>
</dbReference>
<dbReference type="PRINTS" id="PR00196">
    <property type="entry name" value="ANNEXIN"/>
</dbReference>
<dbReference type="PROSITE" id="PS51897">
    <property type="entry name" value="ANNEXIN_2"/>
    <property type="match status" value="4"/>
</dbReference>
<evidence type="ECO:0000313" key="8">
    <source>
        <dbReference type="Proteomes" id="UP000694565"/>
    </source>
</evidence>
<dbReference type="AlphaFoldDB" id="A0A8C3AU40"/>
<dbReference type="GeneID" id="117740382"/>
<evidence type="ECO:0000313" key="7">
    <source>
        <dbReference type="Ensembl" id="ENSCLMP00005046996.1"/>
    </source>
</evidence>
<dbReference type="GO" id="GO:0006909">
    <property type="term" value="P:phagocytosis"/>
    <property type="evidence" value="ECO:0007669"/>
    <property type="project" value="TreeGrafter"/>
</dbReference>
<dbReference type="GO" id="GO:0007165">
    <property type="term" value="P:signal transduction"/>
    <property type="evidence" value="ECO:0007669"/>
    <property type="project" value="TreeGrafter"/>
</dbReference>
<keyword evidence="3 6" id="KW-0106">Calcium</keyword>
<dbReference type="Ensembl" id="ENSCLMT00005048612.1">
    <property type="protein sequence ID" value="ENSCLMP00005046996.1"/>
    <property type="gene ID" value="ENSCLMG00005021578.1"/>
</dbReference>
<dbReference type="PROSITE" id="PS00223">
    <property type="entry name" value="ANNEXIN_1"/>
    <property type="match status" value="2"/>
</dbReference>
<gene>
    <name evidence="7" type="primary">LOC117740382</name>
</gene>
<dbReference type="FunFam" id="1.10.220.10:FF:000001">
    <property type="entry name" value="Annexin"/>
    <property type="match status" value="1"/>
</dbReference>
<evidence type="ECO:0000256" key="5">
    <source>
        <dbReference type="ARBA" id="ARBA00023302"/>
    </source>
</evidence>